<dbReference type="KEGG" id="pprc:PFLCHA0_c20550"/>
<proteinExistence type="predicted"/>
<dbReference type="Proteomes" id="UP000013940">
    <property type="component" value="Chromosome"/>
</dbReference>
<gene>
    <name evidence="2" type="ORF">PFLCHA0_c20550</name>
</gene>
<protein>
    <submittedName>
        <fullName evidence="2">Phage baseplate assembly protein</fullName>
    </submittedName>
</protein>
<accession>A0A2C9EJK0</accession>
<dbReference type="EMBL" id="CP003190">
    <property type="protein sequence ID" value="AGL83836.1"/>
    <property type="molecule type" value="Genomic_DNA"/>
</dbReference>
<dbReference type="Gene3D" id="3.10.450.40">
    <property type="match status" value="1"/>
</dbReference>
<name>A0A2C9EJK0_PSEPH</name>
<dbReference type="AlphaFoldDB" id="A0A2C9EJK0"/>
<organism evidence="2 3">
    <name type="scientific">Pseudomonas protegens (strain DSM 19095 / LMG 27888 / CFBP 6595 / CHA0)</name>
    <dbReference type="NCBI Taxonomy" id="1124983"/>
    <lineage>
        <taxon>Bacteria</taxon>
        <taxon>Pseudomonadati</taxon>
        <taxon>Pseudomonadota</taxon>
        <taxon>Gammaproteobacteria</taxon>
        <taxon>Pseudomonadales</taxon>
        <taxon>Pseudomonadaceae</taxon>
        <taxon>Pseudomonas</taxon>
    </lineage>
</organism>
<dbReference type="RefSeq" id="WP_015634854.1">
    <property type="nucleotide sequence ID" value="NC_021237.1"/>
</dbReference>
<reference evidence="3" key="1">
    <citation type="journal article" date="2014" name="Genome Announc.">
        <title>Full-genome sequence of the plant growth-promoting bacterium Pseudomonas protegens CHA0.</title>
        <authorList>
            <person name="Jousset A."/>
            <person name="Schuldes J."/>
            <person name="Keel C."/>
            <person name="Maurhofer M."/>
            <person name="Daniel R."/>
            <person name="Scheu S."/>
            <person name="Thuermer A."/>
        </authorList>
    </citation>
    <scope>NUCLEOTIDE SEQUENCE [LARGE SCALE GENOMIC DNA]</scope>
    <source>
        <strain evidence="3">DSM 19095 / LMG 27888 / CFBP 6595 / CHA0</strain>
    </source>
</reference>
<evidence type="ECO:0000313" key="3">
    <source>
        <dbReference type="Proteomes" id="UP000013940"/>
    </source>
</evidence>
<evidence type="ECO:0000259" key="1">
    <source>
        <dbReference type="Pfam" id="PF04965"/>
    </source>
</evidence>
<dbReference type="SUPFAM" id="SSF160719">
    <property type="entry name" value="gpW/gp25-like"/>
    <property type="match status" value="1"/>
</dbReference>
<dbReference type="Pfam" id="PF04965">
    <property type="entry name" value="GPW_gp25"/>
    <property type="match status" value="1"/>
</dbReference>
<dbReference type="eggNOG" id="COG3628">
    <property type="taxonomic scope" value="Bacteria"/>
</dbReference>
<dbReference type="GeneID" id="57475047"/>
<sequence length="114" mass="12744">MNRDTGAAISTTEHIEQSCSDILSTRLGTRVMRREYGSLLPELVDHPFNDLTRLRVYAATVMALMRWEHRVSLSQVQFKGATLQGQSVLDIECRRVDTNEPLNLAVTLQLGASA</sequence>
<dbReference type="InterPro" id="IPR007048">
    <property type="entry name" value="IraD/Gp25-like"/>
</dbReference>
<feature type="domain" description="IraD/Gp25-like" evidence="1">
    <location>
        <begin position="12"/>
        <end position="94"/>
    </location>
</feature>
<evidence type="ECO:0000313" key="2">
    <source>
        <dbReference type="EMBL" id="AGL83836.1"/>
    </source>
</evidence>
<dbReference type="HOGENOM" id="CLU_133204_1_2_6"/>